<evidence type="ECO:0000313" key="4">
    <source>
        <dbReference type="Proteomes" id="UP000663829"/>
    </source>
</evidence>
<sequence>MIRDIRNHIQSCVPCCQNNHQRRKAPGSLKPIKPPEGFWQLLSMDFHGPIIPTSQRGDKYIISATDILSKYVVATAVRDYTPETAASFLNEELILKYGTPQAILIDNGTHFDQPWTPRSHRSPTIVEPTGMNSCPLLRSTAIRVFIQQQESSHLN</sequence>
<dbReference type="SUPFAM" id="SSF53098">
    <property type="entry name" value="Ribonuclease H-like"/>
    <property type="match status" value="1"/>
</dbReference>
<dbReference type="InterPro" id="IPR012337">
    <property type="entry name" value="RNaseH-like_sf"/>
</dbReference>
<dbReference type="Gene3D" id="3.30.420.10">
    <property type="entry name" value="Ribonuclease H-like superfamily/Ribonuclease H"/>
    <property type="match status" value="1"/>
</dbReference>
<comment type="caution">
    <text evidence="2">The sequence shown here is derived from an EMBL/GenBank/DDBJ whole genome shotgun (WGS) entry which is preliminary data.</text>
</comment>
<feature type="domain" description="Integrase catalytic" evidence="1">
    <location>
        <begin position="30"/>
        <end position="155"/>
    </location>
</feature>
<organism evidence="2 4">
    <name type="scientific">Didymodactylos carnosus</name>
    <dbReference type="NCBI Taxonomy" id="1234261"/>
    <lineage>
        <taxon>Eukaryota</taxon>
        <taxon>Metazoa</taxon>
        <taxon>Spiralia</taxon>
        <taxon>Gnathifera</taxon>
        <taxon>Rotifera</taxon>
        <taxon>Eurotatoria</taxon>
        <taxon>Bdelloidea</taxon>
        <taxon>Philodinida</taxon>
        <taxon>Philodinidae</taxon>
        <taxon>Didymodactylos</taxon>
    </lineage>
</organism>
<dbReference type="Proteomes" id="UP000663829">
    <property type="component" value="Unassembled WGS sequence"/>
</dbReference>
<reference evidence="2" key="1">
    <citation type="submission" date="2021-02" db="EMBL/GenBank/DDBJ databases">
        <authorList>
            <person name="Nowell W R."/>
        </authorList>
    </citation>
    <scope>NUCLEOTIDE SEQUENCE</scope>
</reference>
<dbReference type="PANTHER" id="PTHR47266">
    <property type="entry name" value="ENDONUCLEASE-RELATED"/>
    <property type="match status" value="1"/>
</dbReference>
<dbReference type="GO" id="GO:0003676">
    <property type="term" value="F:nucleic acid binding"/>
    <property type="evidence" value="ECO:0007669"/>
    <property type="project" value="InterPro"/>
</dbReference>
<accession>A0A815TJ87</accession>
<evidence type="ECO:0000313" key="2">
    <source>
        <dbReference type="EMBL" id="CAF1507206.1"/>
    </source>
</evidence>
<evidence type="ECO:0000259" key="1">
    <source>
        <dbReference type="PROSITE" id="PS50994"/>
    </source>
</evidence>
<evidence type="ECO:0000313" key="3">
    <source>
        <dbReference type="EMBL" id="CAF4368245.1"/>
    </source>
</evidence>
<name>A0A815TJ87_9BILA</name>
<dbReference type="Proteomes" id="UP000681722">
    <property type="component" value="Unassembled WGS sequence"/>
</dbReference>
<protein>
    <recommendedName>
        <fullName evidence="1">Integrase catalytic domain-containing protein</fullName>
    </recommendedName>
</protein>
<dbReference type="OrthoDB" id="10059697at2759"/>
<dbReference type="AlphaFoldDB" id="A0A815TJ87"/>
<gene>
    <name evidence="2" type="ORF">GPM918_LOCUS36948</name>
    <name evidence="3" type="ORF">SRO942_LOCUS37699</name>
</gene>
<keyword evidence="4" id="KW-1185">Reference proteome</keyword>
<dbReference type="EMBL" id="CAJNOQ010022880">
    <property type="protein sequence ID" value="CAF1507206.1"/>
    <property type="molecule type" value="Genomic_DNA"/>
</dbReference>
<dbReference type="InterPro" id="IPR052160">
    <property type="entry name" value="Gypsy_RT_Integrase-like"/>
</dbReference>
<dbReference type="InterPro" id="IPR036397">
    <property type="entry name" value="RNaseH_sf"/>
</dbReference>
<dbReference type="InterPro" id="IPR001584">
    <property type="entry name" value="Integrase_cat-core"/>
</dbReference>
<proteinExistence type="predicted"/>
<dbReference type="PROSITE" id="PS50994">
    <property type="entry name" value="INTEGRASE"/>
    <property type="match status" value="1"/>
</dbReference>
<dbReference type="EMBL" id="CAJOBC010088404">
    <property type="protein sequence ID" value="CAF4368245.1"/>
    <property type="molecule type" value="Genomic_DNA"/>
</dbReference>
<dbReference type="GO" id="GO:0015074">
    <property type="term" value="P:DNA integration"/>
    <property type="evidence" value="ECO:0007669"/>
    <property type="project" value="InterPro"/>
</dbReference>